<sequence length="129" mass="14620">MESKRQQKVGRQIQKDLGDMFQKEAAHLLDSSLVTVTGVKVSPDLSIARAYVSILPDNKKQSVLESLKENSKFLRQKLGVRVRHQLRIVPEIHLYLDDTLEYVEKMDKLFSGLVIPPPGDDGTEGDYKL</sequence>
<keyword evidence="2" id="KW-0963">Cytoplasm</keyword>
<comment type="similarity">
    <text evidence="2">Belongs to the RbfA family.</text>
</comment>
<dbReference type="Gene3D" id="3.30.300.20">
    <property type="match status" value="1"/>
</dbReference>
<reference evidence="4" key="1">
    <citation type="journal article" date="2019" name="Int. J. Syst. Evol. Microbiol.">
        <title>The Global Catalogue of Microorganisms (GCM) 10K type strain sequencing project: providing services to taxonomists for standard genome sequencing and annotation.</title>
        <authorList>
            <consortium name="The Broad Institute Genomics Platform"/>
            <consortium name="The Broad Institute Genome Sequencing Center for Infectious Disease"/>
            <person name="Wu L."/>
            <person name="Ma J."/>
        </authorList>
    </citation>
    <scope>NUCLEOTIDE SEQUENCE [LARGE SCALE GENOMIC DNA]</scope>
    <source>
        <strain evidence="4">JCM 31920</strain>
    </source>
</reference>
<dbReference type="EMBL" id="BAABEY010000001">
    <property type="protein sequence ID" value="GAA4430973.1"/>
    <property type="molecule type" value="Genomic_DNA"/>
</dbReference>
<evidence type="ECO:0000313" key="3">
    <source>
        <dbReference type="EMBL" id="GAA4430973.1"/>
    </source>
</evidence>
<keyword evidence="4" id="KW-1185">Reference proteome</keyword>
<dbReference type="Proteomes" id="UP001501508">
    <property type="component" value="Unassembled WGS sequence"/>
</dbReference>
<dbReference type="RefSeq" id="WP_345026022.1">
    <property type="nucleotide sequence ID" value="NZ_BAABEY010000001.1"/>
</dbReference>
<comment type="function">
    <text evidence="2">One of several proteins that assist in the late maturation steps of the functional core of the 30S ribosomal subunit. Associates with free 30S ribosomal subunits (but not with 30S subunits that are part of 70S ribosomes or polysomes). Required for efficient processing of 16S rRNA. May interact with the 5'-terminal helix region of 16S rRNA.</text>
</comment>
<accession>A0ABP8LKX2</accession>
<comment type="subunit">
    <text evidence="2">Monomer. Binds 30S ribosomal subunits, but not 50S ribosomal subunits or 70S ribosomes.</text>
</comment>
<dbReference type="PANTHER" id="PTHR33515:SF1">
    <property type="entry name" value="RIBOSOME-BINDING FACTOR A, CHLOROPLASTIC-RELATED"/>
    <property type="match status" value="1"/>
</dbReference>
<proteinExistence type="inferred from homology"/>
<dbReference type="InterPro" id="IPR000238">
    <property type="entry name" value="RbfA"/>
</dbReference>
<dbReference type="PANTHER" id="PTHR33515">
    <property type="entry name" value="RIBOSOME-BINDING FACTOR A, CHLOROPLASTIC-RELATED"/>
    <property type="match status" value="1"/>
</dbReference>
<name>A0ABP8LKX2_9BACT</name>
<protein>
    <recommendedName>
        <fullName evidence="2">Ribosome-binding factor A</fullName>
    </recommendedName>
</protein>
<dbReference type="NCBIfam" id="TIGR00082">
    <property type="entry name" value="rbfA"/>
    <property type="match status" value="1"/>
</dbReference>
<dbReference type="Pfam" id="PF02033">
    <property type="entry name" value="RBFA"/>
    <property type="match status" value="1"/>
</dbReference>
<evidence type="ECO:0000256" key="1">
    <source>
        <dbReference type="ARBA" id="ARBA00022517"/>
    </source>
</evidence>
<dbReference type="InterPro" id="IPR015946">
    <property type="entry name" value="KH_dom-like_a/b"/>
</dbReference>
<gene>
    <name evidence="2 3" type="primary">rbfA</name>
    <name evidence="3" type="ORF">GCM10023091_00960</name>
</gene>
<dbReference type="InterPro" id="IPR023799">
    <property type="entry name" value="RbfA_dom_sf"/>
</dbReference>
<comment type="caution">
    <text evidence="3">The sequence shown here is derived from an EMBL/GenBank/DDBJ whole genome shotgun (WGS) entry which is preliminary data.</text>
</comment>
<organism evidence="3 4">
    <name type="scientific">Ravibacter arvi</name>
    <dbReference type="NCBI Taxonomy" id="2051041"/>
    <lineage>
        <taxon>Bacteria</taxon>
        <taxon>Pseudomonadati</taxon>
        <taxon>Bacteroidota</taxon>
        <taxon>Cytophagia</taxon>
        <taxon>Cytophagales</taxon>
        <taxon>Spirosomataceae</taxon>
        <taxon>Ravibacter</taxon>
    </lineage>
</organism>
<dbReference type="HAMAP" id="MF_00003">
    <property type="entry name" value="RbfA"/>
    <property type="match status" value="1"/>
</dbReference>
<evidence type="ECO:0000256" key="2">
    <source>
        <dbReference type="HAMAP-Rule" id="MF_00003"/>
    </source>
</evidence>
<dbReference type="SUPFAM" id="SSF89919">
    <property type="entry name" value="Ribosome-binding factor A, RbfA"/>
    <property type="match status" value="1"/>
</dbReference>
<comment type="subcellular location">
    <subcellularLocation>
        <location evidence="2">Cytoplasm</location>
    </subcellularLocation>
</comment>
<keyword evidence="1 2" id="KW-0690">Ribosome biogenesis</keyword>
<evidence type="ECO:0000313" key="4">
    <source>
        <dbReference type="Proteomes" id="UP001501508"/>
    </source>
</evidence>